<dbReference type="Pfam" id="PF23148">
    <property type="entry name" value="Gp77"/>
    <property type="match status" value="1"/>
</dbReference>
<keyword evidence="2" id="KW-1185">Reference proteome</keyword>
<accession>A0A7X1KPI0</accession>
<gene>
    <name evidence="1" type="ORF">H7F53_06430</name>
</gene>
<dbReference type="AlphaFoldDB" id="A0A7X1KPI0"/>
<name>A0A7X1KPI0_9SPHN</name>
<organism evidence="1 2">
    <name type="scientific">Novosphingobium piscinae</name>
    <dbReference type="NCBI Taxonomy" id="1507448"/>
    <lineage>
        <taxon>Bacteria</taxon>
        <taxon>Pseudomonadati</taxon>
        <taxon>Pseudomonadota</taxon>
        <taxon>Alphaproteobacteria</taxon>
        <taxon>Sphingomonadales</taxon>
        <taxon>Sphingomonadaceae</taxon>
        <taxon>Novosphingobium</taxon>
    </lineage>
</organism>
<dbReference type="EMBL" id="JACLAX010000004">
    <property type="protein sequence ID" value="MBC2668771.1"/>
    <property type="molecule type" value="Genomic_DNA"/>
</dbReference>
<proteinExistence type="predicted"/>
<comment type="caution">
    <text evidence="1">The sequence shown here is derived from an EMBL/GenBank/DDBJ whole genome shotgun (WGS) entry which is preliminary data.</text>
</comment>
<dbReference type="Proteomes" id="UP000551327">
    <property type="component" value="Unassembled WGS sequence"/>
</dbReference>
<protein>
    <submittedName>
        <fullName evidence="1">Uncharacterized protein</fullName>
    </submittedName>
</protein>
<evidence type="ECO:0000313" key="2">
    <source>
        <dbReference type="Proteomes" id="UP000551327"/>
    </source>
</evidence>
<evidence type="ECO:0000313" key="1">
    <source>
        <dbReference type="EMBL" id="MBC2668771.1"/>
    </source>
</evidence>
<dbReference type="RefSeq" id="WP_185678637.1">
    <property type="nucleotide sequence ID" value="NZ_JACLAX010000004.1"/>
</dbReference>
<dbReference type="InterPro" id="IPR056928">
    <property type="entry name" value="Gp77-like"/>
</dbReference>
<reference evidence="1 2" key="1">
    <citation type="submission" date="2020-08" db="EMBL/GenBank/DDBJ databases">
        <title>The genome sequence of type strain Novosphingobium piscinae KCTC 42194.</title>
        <authorList>
            <person name="Liu Y."/>
        </authorList>
    </citation>
    <scope>NUCLEOTIDE SEQUENCE [LARGE SCALE GENOMIC DNA]</scope>
    <source>
        <strain evidence="1 2">KCTC 42194</strain>
    </source>
</reference>
<sequence length="653" mass="65953">MRLQSAPRNVANSPARPRVIDWTNPLTRGLIACITVRNGQMVDLVNRNRTFTPTGKTMGYGTNGPMVRAALTGAENVLSSPAIETASGDWTYHILSRFTTSAGNGSMVATRPAGTYVSFGWASGGTTFAVWHSGRGNQLTPTPALTLPTSGWNVLSVRSSAAANQIGVMLNGGPLSTTTGFLDAPMTAILGDSNTVNRGWFDTPLMLVFNRPQTDIVMRRLARDPWQIFRRESRPLSVATQVSTTAIAADLVARATLSAALTPTKPIGSALQAATGLAPALGSITKPIGSALLGTTVASSALSSITKPIGAGAVASSAAAAALSTLTKPLAASLAARATVAGVLTLTVPLSAVLTAVAAVAGAIGDATGLAVSVSSSSSITASLSPTKPIGAALVGTSSAAASIASAEGLSVALTAVSAVSAALTPAKPLAAAAVAGSAITGELVLTKPIGAALASTSMAALVLPAGSGLSASLVATSSATAALALTKPLDGAAVAQSSVAGDLRLTVRIGAALTARSAVTAILSSGPAYQPTVVRYVRLPKIQRYFLLPAIARRFNLPKDIYMQKLPNKHASASYDTTFGYADRIDAGDSIADWSVTLVIGDVVVTKKSQIGMDVTFNVAGGTAGRQCEFVVAVNTVGGRTFSDSVFVKVVG</sequence>